<dbReference type="PANTHER" id="PTHR47256:SF1">
    <property type="entry name" value="ZN(II)2CYS6 TRANSCRIPTION FACTOR (EUROFUNG)"/>
    <property type="match status" value="1"/>
</dbReference>
<dbReference type="InterPro" id="IPR001138">
    <property type="entry name" value="Zn2Cys6_DnaBD"/>
</dbReference>
<feature type="domain" description="Zn(2)-C6 fungal-type" evidence="3">
    <location>
        <begin position="50"/>
        <end position="79"/>
    </location>
</feature>
<dbReference type="GO" id="GO:0000981">
    <property type="term" value="F:DNA-binding transcription factor activity, RNA polymerase II-specific"/>
    <property type="evidence" value="ECO:0007669"/>
    <property type="project" value="InterPro"/>
</dbReference>
<evidence type="ECO:0000259" key="3">
    <source>
        <dbReference type="PROSITE" id="PS50048"/>
    </source>
</evidence>
<keyword evidence="1" id="KW-0539">Nucleus</keyword>
<dbReference type="PANTHER" id="PTHR47256">
    <property type="entry name" value="ZN(II)2CYS6 TRANSCRIPTION FACTOR (EUROFUNG)-RELATED"/>
    <property type="match status" value="1"/>
</dbReference>
<name>A0AAX4I7T1_9PEZI</name>
<sequence>MQRERKYRNILPGPPTTSNENLANEDGEAVSGISSGQEGSKRKRRATTKACNSCREKKIGCNGLQPCSHCKRRGLACEYATISKTILNSIPSGMKLLDEKTANRHKHAAALLGLLRFVPDDQVHDVLQQLRAGRDAGNIVDSLRGQFHSADEIPFPNLLQAAPPPGQNSLEFELMVRHAAAYSPWAPTELPRLDFDSALKSAPGISIESPSAGLSPISTDTPSPLPPTESEASSSSGRPRFMTANSRDGSAGHSFSFSSQGKPGKREAGIVSPPPLCDERLLNADILAWTAVKIPSPAARRIVSLYLETDHAITALFDVDLFLNDLISGGSRFCSRLLVSSLLSWACAYTSYDLEATAWSYSFYDEAQQLLEHETAMGMSTPNTVAAMLYLSMSATCHAKSTTAATEHMDHAIDLAKSIGLFGIADEGMSERWPDGATDFLWEKSLTQTAWGSFVYITTQCAQNKTCKIAYPPRSPIPGDAADFEDGKSPDGPHFPAYMGTTFPCLCKLALIAHDMIWVNYGNILRVEGYSMIEHMEVLYRRYLEWADRLPLELVRSGESAHHVLIMHIYFHAFVLDLFRPLVHHGDAIRARLESFTSQQASPEAICLASATQLGRIVVTYLQRFSSASHSFPWSTALLYFANAVMRELGRTADTSEKLADLRTCIFGYQRLQRSFRLSYGIIRSLLSMALREGAVGSSEARAIINDTDERAKHHRGHGEVQAPFIVDLDLGTLDPAAAHVDRLAAEFEELAIFNEFTVIASGREATNASTEAMGSDTEASRAGKQAGGTLLVRELLKMERAQPSITMVAE</sequence>
<evidence type="ECO:0000313" key="5">
    <source>
        <dbReference type="Proteomes" id="UP001322277"/>
    </source>
</evidence>
<feature type="region of interest" description="Disordered" evidence="2">
    <location>
        <begin position="206"/>
        <end position="270"/>
    </location>
</feature>
<dbReference type="Gene3D" id="4.10.240.10">
    <property type="entry name" value="Zn(2)-C6 fungal-type DNA-binding domain"/>
    <property type="match status" value="1"/>
</dbReference>
<dbReference type="Pfam" id="PF00172">
    <property type="entry name" value="Zn_clus"/>
    <property type="match status" value="1"/>
</dbReference>
<dbReference type="GeneID" id="87940501"/>
<feature type="compositionally biased region" description="Polar residues" evidence="2">
    <location>
        <begin position="230"/>
        <end position="261"/>
    </location>
</feature>
<keyword evidence="5" id="KW-1185">Reference proteome</keyword>
<reference evidence="5" key="1">
    <citation type="journal article" date="2023" name="bioRxiv">
        <title>Complete genome of the Medicago anthracnose fungus, Colletotrichum destructivum, reveals a mini-chromosome-like region within a core chromosome.</title>
        <authorList>
            <person name="Lapalu N."/>
            <person name="Simon A."/>
            <person name="Lu A."/>
            <person name="Plaumann P.-L."/>
            <person name="Amselem J."/>
            <person name="Pigne S."/>
            <person name="Auger A."/>
            <person name="Koch C."/>
            <person name="Dallery J.-F."/>
            <person name="O'Connell R.J."/>
        </authorList>
    </citation>
    <scope>NUCLEOTIDE SEQUENCE [LARGE SCALE GENOMIC DNA]</scope>
    <source>
        <strain evidence="5">CBS 520.97</strain>
    </source>
</reference>
<dbReference type="CDD" id="cd12148">
    <property type="entry name" value="fungal_TF_MHR"/>
    <property type="match status" value="1"/>
</dbReference>
<dbReference type="EMBL" id="CP137306">
    <property type="protein sequence ID" value="WQF78984.1"/>
    <property type="molecule type" value="Genomic_DNA"/>
</dbReference>
<dbReference type="GO" id="GO:0003677">
    <property type="term" value="F:DNA binding"/>
    <property type="evidence" value="ECO:0007669"/>
    <property type="project" value="UniProtKB-KW"/>
</dbReference>
<dbReference type="SUPFAM" id="SSF57701">
    <property type="entry name" value="Zn2/Cys6 DNA-binding domain"/>
    <property type="match status" value="1"/>
</dbReference>
<dbReference type="SMART" id="SM00066">
    <property type="entry name" value="GAL4"/>
    <property type="match status" value="1"/>
</dbReference>
<gene>
    <name evidence="4" type="ORF">CDEST_03998</name>
</gene>
<dbReference type="RefSeq" id="XP_062776208.1">
    <property type="nucleotide sequence ID" value="XM_062920157.1"/>
</dbReference>
<dbReference type="Proteomes" id="UP001322277">
    <property type="component" value="Chromosome 2"/>
</dbReference>
<evidence type="ECO:0000313" key="4">
    <source>
        <dbReference type="EMBL" id="WQF78984.1"/>
    </source>
</evidence>
<dbReference type="CDD" id="cd00067">
    <property type="entry name" value="GAL4"/>
    <property type="match status" value="1"/>
</dbReference>
<protein>
    <submittedName>
        <fullName evidence="4">Zn(2)Cys(6) fungal-type DNA-binding domain-containing protein</fullName>
    </submittedName>
</protein>
<dbReference type="AlphaFoldDB" id="A0AAX4I7T1"/>
<accession>A0AAX4I7T1</accession>
<evidence type="ECO:0000256" key="1">
    <source>
        <dbReference type="ARBA" id="ARBA00023242"/>
    </source>
</evidence>
<organism evidence="4 5">
    <name type="scientific">Colletotrichum destructivum</name>
    <dbReference type="NCBI Taxonomy" id="34406"/>
    <lineage>
        <taxon>Eukaryota</taxon>
        <taxon>Fungi</taxon>
        <taxon>Dikarya</taxon>
        <taxon>Ascomycota</taxon>
        <taxon>Pezizomycotina</taxon>
        <taxon>Sordariomycetes</taxon>
        <taxon>Hypocreomycetidae</taxon>
        <taxon>Glomerellales</taxon>
        <taxon>Glomerellaceae</taxon>
        <taxon>Colletotrichum</taxon>
        <taxon>Colletotrichum destructivum species complex</taxon>
    </lineage>
</organism>
<dbReference type="PROSITE" id="PS50048">
    <property type="entry name" value="ZN2_CY6_FUNGAL_2"/>
    <property type="match status" value="1"/>
</dbReference>
<keyword evidence="4" id="KW-0238">DNA-binding</keyword>
<proteinExistence type="predicted"/>
<dbReference type="KEGG" id="cdet:87940501"/>
<dbReference type="InterPro" id="IPR036864">
    <property type="entry name" value="Zn2-C6_fun-type_DNA-bd_sf"/>
</dbReference>
<feature type="region of interest" description="Disordered" evidence="2">
    <location>
        <begin position="1"/>
        <end position="46"/>
    </location>
</feature>
<evidence type="ECO:0000256" key="2">
    <source>
        <dbReference type="SAM" id="MobiDB-lite"/>
    </source>
</evidence>
<dbReference type="PROSITE" id="PS00463">
    <property type="entry name" value="ZN2_CY6_FUNGAL_1"/>
    <property type="match status" value="1"/>
</dbReference>
<dbReference type="GO" id="GO:0008270">
    <property type="term" value="F:zinc ion binding"/>
    <property type="evidence" value="ECO:0007669"/>
    <property type="project" value="InterPro"/>
</dbReference>
<dbReference type="InterPro" id="IPR053187">
    <property type="entry name" value="Notoamide_regulator"/>
</dbReference>